<dbReference type="EMBL" id="CP000153">
    <property type="protein sequence ID" value="ABB43511.1"/>
    <property type="molecule type" value="Genomic_DNA"/>
</dbReference>
<dbReference type="STRING" id="326298.Suden_0230"/>
<evidence type="ECO:0000313" key="1">
    <source>
        <dbReference type="EMBL" id="ABB43511.1"/>
    </source>
</evidence>
<keyword evidence="2" id="KW-1185">Reference proteome</keyword>
<proteinExistence type="predicted"/>
<sequence>MSKILYSNVNILIDEHNREILVNPADERFYYIGHKEMHSVFFDARLSLNENGIYTIEGRQTIYSEHSAMGSDYEKLLCKHPKELIKKSSLFWLFGLYKVRGVHKREVYCKYICRYKEYCIIQREKIISSEFAEDKSELKK</sequence>
<accession>Q30U20</accession>
<name>Q30U20_SULDN</name>
<protein>
    <submittedName>
        <fullName evidence="1">Uncharacterized protein</fullName>
    </submittedName>
</protein>
<dbReference type="Proteomes" id="UP000002714">
    <property type="component" value="Chromosome"/>
</dbReference>
<evidence type="ECO:0000313" key="2">
    <source>
        <dbReference type="Proteomes" id="UP000002714"/>
    </source>
</evidence>
<dbReference type="HOGENOM" id="CLU_1895125_0_0_7"/>
<dbReference type="KEGG" id="tdn:Suden_0230"/>
<dbReference type="RefSeq" id="WP_011371866.1">
    <property type="nucleotide sequence ID" value="NC_007575.1"/>
</dbReference>
<organism evidence="1 2">
    <name type="scientific">Sulfurimonas denitrificans (strain ATCC 33889 / DSM 1251)</name>
    <name type="common">Thiomicrospira denitrificans (strain ATCC 33889 / DSM 1251)</name>
    <dbReference type="NCBI Taxonomy" id="326298"/>
    <lineage>
        <taxon>Bacteria</taxon>
        <taxon>Pseudomonadati</taxon>
        <taxon>Campylobacterota</taxon>
        <taxon>Epsilonproteobacteria</taxon>
        <taxon>Campylobacterales</taxon>
        <taxon>Sulfurimonadaceae</taxon>
        <taxon>Sulfurimonas</taxon>
    </lineage>
</organism>
<dbReference type="OrthoDB" id="5334630at2"/>
<dbReference type="AlphaFoldDB" id="Q30U20"/>
<gene>
    <name evidence="1" type="ordered locus">Suden_0230</name>
</gene>
<reference evidence="1 2" key="1">
    <citation type="journal article" date="2008" name="Appl. Environ. Microbiol.">
        <title>Genome of the epsilonproteobacterial chemolithoautotroph Sulfurimonas denitrificans.</title>
        <authorList>
            <person name="Sievert S.M."/>
            <person name="Scott K.M."/>
            <person name="Klotz M.G."/>
            <person name="Chain P.S.G."/>
            <person name="Hauser L.J."/>
            <person name="Hemp J."/>
            <person name="Huegler M."/>
            <person name="Land M."/>
            <person name="Lapidus A."/>
            <person name="Larimer F.W."/>
            <person name="Lucas S."/>
            <person name="Malfatti S.A."/>
            <person name="Meyer F."/>
            <person name="Paulsen I.T."/>
            <person name="Ren Q."/>
            <person name="Simon J."/>
            <person name="Bailey K."/>
            <person name="Diaz E."/>
            <person name="Fitzpatrick K.A."/>
            <person name="Glover B."/>
            <person name="Gwatney N."/>
            <person name="Korajkic A."/>
            <person name="Long A."/>
            <person name="Mobberley J.M."/>
            <person name="Pantry S.N."/>
            <person name="Pazder G."/>
            <person name="Peterson S."/>
            <person name="Quintanilla J.D."/>
            <person name="Sprinkle R."/>
            <person name="Stephens J."/>
            <person name="Thomas P."/>
            <person name="Vaughn R."/>
            <person name="Weber M.J."/>
            <person name="Wooten L.L."/>
        </authorList>
    </citation>
    <scope>NUCLEOTIDE SEQUENCE [LARGE SCALE GENOMIC DNA]</scope>
    <source>
        <strain evidence="2">ATCC 33889 / DSM 1251</strain>
    </source>
</reference>
<dbReference type="eggNOG" id="ENOG5031AKB">
    <property type="taxonomic scope" value="Bacteria"/>
</dbReference>